<comment type="caution">
    <text evidence="2">The sequence shown here is derived from an EMBL/GenBank/DDBJ whole genome shotgun (WGS) entry which is preliminary data.</text>
</comment>
<reference evidence="2 3" key="1">
    <citation type="submission" date="2023-04" db="EMBL/GenBank/DDBJ databases">
        <title>Luteimonas endophyticus RD2P54.</title>
        <authorList>
            <person name="Sun J.-Q."/>
        </authorList>
    </citation>
    <scope>NUCLEOTIDE SEQUENCE [LARGE SCALE GENOMIC DNA]</scope>
    <source>
        <strain evidence="2 3">RD2P54</strain>
    </source>
</reference>
<name>A0ABT6JBX4_9GAMM</name>
<evidence type="ECO:0000313" key="3">
    <source>
        <dbReference type="Proteomes" id="UP001156940"/>
    </source>
</evidence>
<accession>A0ABT6JBX4</accession>
<dbReference type="RefSeq" id="WP_280575632.1">
    <property type="nucleotide sequence ID" value="NZ_JARXRM010000044.1"/>
</dbReference>
<feature type="region of interest" description="Disordered" evidence="1">
    <location>
        <begin position="54"/>
        <end position="74"/>
    </location>
</feature>
<dbReference type="InterPro" id="IPR038713">
    <property type="entry name" value="Terminase_Gp1_N_sf"/>
</dbReference>
<sequence length="150" mass="16178">MKQLNERQRQFVSNKIAGCTNKAAALAAGYSPNGAAQAGDRLMREPAIRAALKAAGKNTPAVDAKPSNTPKMPRAKYADPVAFLEDVMNHAELPIAMRADAAKQLLPYKHARMGETGKKEKAKDKARTIARGGNKFATKVPPQLTVVRNE</sequence>
<evidence type="ECO:0000256" key="1">
    <source>
        <dbReference type="SAM" id="MobiDB-lite"/>
    </source>
</evidence>
<dbReference type="Proteomes" id="UP001156940">
    <property type="component" value="Unassembled WGS sequence"/>
</dbReference>
<organism evidence="2 3">
    <name type="scientific">Luteimonas endophytica</name>
    <dbReference type="NCBI Taxonomy" id="3042023"/>
    <lineage>
        <taxon>Bacteria</taxon>
        <taxon>Pseudomonadati</taxon>
        <taxon>Pseudomonadota</taxon>
        <taxon>Gammaproteobacteria</taxon>
        <taxon>Lysobacterales</taxon>
        <taxon>Lysobacteraceae</taxon>
        <taxon>Luteimonas</taxon>
    </lineage>
</organism>
<keyword evidence="3" id="KW-1185">Reference proteome</keyword>
<dbReference type="EMBL" id="JARXRM010000044">
    <property type="protein sequence ID" value="MDH5824322.1"/>
    <property type="molecule type" value="Genomic_DNA"/>
</dbReference>
<dbReference type="InterPro" id="IPR005335">
    <property type="entry name" value="Terminase_ssu"/>
</dbReference>
<dbReference type="Pfam" id="PF03592">
    <property type="entry name" value="Terminase_2"/>
    <property type="match status" value="1"/>
</dbReference>
<protein>
    <submittedName>
        <fullName evidence="2">Terminase small subunit</fullName>
    </submittedName>
</protein>
<gene>
    <name evidence="2" type="ORF">QFW77_15205</name>
</gene>
<dbReference type="Gene3D" id="1.10.10.1400">
    <property type="entry name" value="Terminase, small subunit, N-terminal DNA-binding domain, HTH motif"/>
    <property type="match status" value="1"/>
</dbReference>
<proteinExistence type="predicted"/>
<evidence type="ECO:0000313" key="2">
    <source>
        <dbReference type="EMBL" id="MDH5824322.1"/>
    </source>
</evidence>